<organism evidence="1 2">
    <name type="scientific">Lactuca saligna</name>
    <name type="common">Willowleaf lettuce</name>
    <dbReference type="NCBI Taxonomy" id="75948"/>
    <lineage>
        <taxon>Eukaryota</taxon>
        <taxon>Viridiplantae</taxon>
        <taxon>Streptophyta</taxon>
        <taxon>Embryophyta</taxon>
        <taxon>Tracheophyta</taxon>
        <taxon>Spermatophyta</taxon>
        <taxon>Magnoliopsida</taxon>
        <taxon>eudicotyledons</taxon>
        <taxon>Gunneridae</taxon>
        <taxon>Pentapetalae</taxon>
        <taxon>asterids</taxon>
        <taxon>campanulids</taxon>
        <taxon>Asterales</taxon>
        <taxon>Asteraceae</taxon>
        <taxon>Cichorioideae</taxon>
        <taxon>Cichorieae</taxon>
        <taxon>Lactucinae</taxon>
        <taxon>Lactuca</taxon>
    </lineage>
</organism>
<evidence type="ECO:0000313" key="2">
    <source>
        <dbReference type="Proteomes" id="UP001177003"/>
    </source>
</evidence>
<keyword evidence="2" id="KW-1185">Reference proteome</keyword>
<reference evidence="1" key="1">
    <citation type="submission" date="2023-04" db="EMBL/GenBank/DDBJ databases">
        <authorList>
            <person name="Vijverberg K."/>
            <person name="Xiong W."/>
            <person name="Schranz E."/>
        </authorList>
    </citation>
    <scope>NUCLEOTIDE SEQUENCE</scope>
</reference>
<sequence length="245" mass="27387">MGGCCCCFSKGVELNTSPRFYHVSILYGNVKLPSYASSYPNILWLNPMAPMEFTKNNLSLKKHHVEFVQYRVSVVASELLSQNNRRQFAHPSYFHADGVNDHFISQALIENTRAYDILKQAPFLVPFTSRVKLFTVPLLILSICSINQSQAINLLVFQSTNLSDAMNYTDKQLTAAVVSKGLRPSLAGIESGAPPRLLSLGWKELELALLYMRKLLESELNLAKSLLSEIGQCTTAYPYNQLFGA</sequence>
<accession>A0AA35ZVN0</accession>
<evidence type="ECO:0000313" key="1">
    <source>
        <dbReference type="EMBL" id="CAI9299223.1"/>
    </source>
</evidence>
<dbReference type="Proteomes" id="UP001177003">
    <property type="component" value="Chromosome 8"/>
</dbReference>
<dbReference type="EMBL" id="OX465084">
    <property type="protein sequence ID" value="CAI9299223.1"/>
    <property type="molecule type" value="Genomic_DNA"/>
</dbReference>
<gene>
    <name evidence="1" type="ORF">LSALG_LOCUS37945</name>
</gene>
<dbReference type="AlphaFoldDB" id="A0AA35ZVN0"/>
<name>A0AA35ZVN0_LACSI</name>
<protein>
    <submittedName>
        <fullName evidence="1">Uncharacterized protein</fullName>
    </submittedName>
</protein>
<proteinExistence type="predicted"/>